<protein>
    <submittedName>
        <fullName evidence="3">Predicted protein</fullName>
    </submittedName>
</protein>
<sequence>MAPKRKPVISQKQETLVLSSDDEDEDDQPQQVTKTNNEEQEAKKRKIAEEDEEDFDIDSEDEDDADEFGDEDEEGFGDDSIGKPVSLYVCRWPNGDFSLVSAYSKANAAEILDEISDPGHAIITPYNGPLFFDFTHKKPVFDNVAYVFSTKTAEFSKKERNSSLFKHFEELYKKKKDFDITIKFKDTSTGKEGSLPAHKMFLSIFCNYFKKYFDKSPKKNQIVLGSSLSITEAHVKSFLDLMYTNRCPEQSLIHFYKVAQIATIFECDAVIFSACNEMLNSIRFSYSAADMVSILNSIHESSSWNLLFRALCERVHKEVEQLRNGGLKSQICEILSNWKGSDNYIQWSEDKEALSHNHFKLSKSTYSPEDAYTMWKTLKETVFPLSHKLKKPEPFKKAFIQEINECQNQSEEALNQHPELAGLMNRADLTSIDVINSWMTFMGRPTL</sequence>
<evidence type="ECO:0000313" key="4">
    <source>
        <dbReference type="Proteomes" id="UP000006671"/>
    </source>
</evidence>
<dbReference type="VEuPathDB" id="AmoebaDB:NAEGRDRAFT_53239"/>
<feature type="domain" description="BTB" evidence="2">
    <location>
        <begin position="178"/>
        <end position="251"/>
    </location>
</feature>
<dbReference type="PROSITE" id="PS50097">
    <property type="entry name" value="BTB"/>
    <property type="match status" value="1"/>
</dbReference>
<dbReference type="Pfam" id="PF00651">
    <property type="entry name" value="BTB"/>
    <property type="match status" value="1"/>
</dbReference>
<keyword evidence="4" id="KW-1185">Reference proteome</keyword>
<dbReference type="Gene3D" id="3.30.710.10">
    <property type="entry name" value="Potassium Channel Kv1.1, Chain A"/>
    <property type="match status" value="1"/>
</dbReference>
<accession>D2VYE2</accession>
<evidence type="ECO:0000259" key="2">
    <source>
        <dbReference type="PROSITE" id="PS50097"/>
    </source>
</evidence>
<feature type="region of interest" description="Disordered" evidence="1">
    <location>
        <begin position="1"/>
        <end position="80"/>
    </location>
</feature>
<gene>
    <name evidence="3" type="ORF">NAEGRDRAFT_53239</name>
</gene>
<feature type="compositionally biased region" description="Acidic residues" evidence="1">
    <location>
        <begin position="49"/>
        <end position="77"/>
    </location>
</feature>
<dbReference type="InterPro" id="IPR011333">
    <property type="entry name" value="SKP1/BTB/POZ_sf"/>
</dbReference>
<organism evidence="4">
    <name type="scientific">Naegleria gruberi</name>
    <name type="common">Amoeba</name>
    <dbReference type="NCBI Taxonomy" id="5762"/>
    <lineage>
        <taxon>Eukaryota</taxon>
        <taxon>Discoba</taxon>
        <taxon>Heterolobosea</taxon>
        <taxon>Tetramitia</taxon>
        <taxon>Eutetramitia</taxon>
        <taxon>Vahlkampfiidae</taxon>
        <taxon>Naegleria</taxon>
    </lineage>
</organism>
<evidence type="ECO:0000256" key="1">
    <source>
        <dbReference type="SAM" id="MobiDB-lite"/>
    </source>
</evidence>
<dbReference type="Proteomes" id="UP000006671">
    <property type="component" value="Unassembled WGS sequence"/>
</dbReference>
<dbReference type="InParanoid" id="D2VYE2"/>
<dbReference type="RefSeq" id="XP_002670970.1">
    <property type="nucleotide sequence ID" value="XM_002670924.1"/>
</dbReference>
<dbReference type="InterPro" id="IPR000210">
    <property type="entry name" value="BTB/POZ_dom"/>
</dbReference>
<reference evidence="3 4" key="1">
    <citation type="journal article" date="2010" name="Cell">
        <title>The genome of Naegleria gruberi illuminates early eukaryotic versatility.</title>
        <authorList>
            <person name="Fritz-Laylin L.K."/>
            <person name="Prochnik S.E."/>
            <person name="Ginger M.L."/>
            <person name="Dacks J.B."/>
            <person name="Carpenter M.L."/>
            <person name="Field M.C."/>
            <person name="Kuo A."/>
            <person name="Paredez A."/>
            <person name="Chapman J."/>
            <person name="Pham J."/>
            <person name="Shu S."/>
            <person name="Neupane R."/>
            <person name="Cipriano M."/>
            <person name="Mancuso J."/>
            <person name="Tu H."/>
            <person name="Salamov A."/>
            <person name="Lindquist E."/>
            <person name="Shapiro H."/>
            <person name="Lucas S."/>
            <person name="Grigoriev I.V."/>
            <person name="Cande W.Z."/>
            <person name="Fulton C."/>
            <person name="Rokhsar D.S."/>
            <person name="Dawson S.C."/>
        </authorList>
    </citation>
    <scope>NUCLEOTIDE SEQUENCE [LARGE SCALE GENOMIC DNA]</scope>
    <source>
        <strain evidence="3 4">NEG-M</strain>
    </source>
</reference>
<dbReference type="GeneID" id="8853875"/>
<dbReference type="SUPFAM" id="SSF54695">
    <property type="entry name" value="POZ domain"/>
    <property type="match status" value="1"/>
</dbReference>
<dbReference type="KEGG" id="ngr:NAEGRDRAFT_53239"/>
<proteinExistence type="predicted"/>
<dbReference type="CDD" id="cd18186">
    <property type="entry name" value="BTB_POZ_ZBTB_KLHL-like"/>
    <property type="match status" value="1"/>
</dbReference>
<evidence type="ECO:0000313" key="3">
    <source>
        <dbReference type="EMBL" id="EFC38226.1"/>
    </source>
</evidence>
<dbReference type="SMART" id="SM00225">
    <property type="entry name" value="BTB"/>
    <property type="match status" value="1"/>
</dbReference>
<dbReference type="AlphaFoldDB" id="D2VYE2"/>
<name>D2VYE2_NAEGR</name>
<dbReference type="EMBL" id="GG738910">
    <property type="protein sequence ID" value="EFC38226.1"/>
    <property type="molecule type" value="Genomic_DNA"/>
</dbReference>